<comment type="caution">
    <text evidence="2">The sequence shown here is derived from an EMBL/GenBank/DDBJ whole genome shotgun (WGS) entry which is preliminary data.</text>
</comment>
<proteinExistence type="predicted"/>
<sequence length="621" mass="68966">MPQTEEDKNFLAGVAEMVDGSPLAIKQLISSHIFRDLTPKNVYLALLGMSDKPGVDITAPASISDSTVDTEPLRSVTQLRDIFQTLLPTKLGEGLLPALLAPFIGFIPYKDLIKVLYIWSIIIRRKLGEAASIRRVRAHLDSSEFLEDSAEPVQDETLDIKALLGIAETAASKKSSNLDLENNKNQESSDGISSADFASAVIFWEDVEFPQQPPALSKSMNAMLDRIKDTLVDAGMLEELPTIPSLPNSNDRGFLQVNPLVPLFLWQDENYVNDLFSVASTVREAFVLYYCYRAKRWPWAYWSTPQYRWSEVGVEIELEFDNFASACVTGLCIANLDAIQLFAVLRIAAALDRGTGESKFYYRGEVVVYIWALALARIHVTLTKLEGEDLDHRTEQYPLLIMALFFSGELGRYNDVNNKSETATKYRKMIAKYAILASTRFPEDTAVEAQVARMASSRSSKTFRNLATMTADPGGDIRDIHHYIETQIFDRILNPFEASSSISSLKESPISLEIDLVTMLSVSAEFGLSTKLTEGARAAAQKGDWTTADESLGRALALDLNAEESDCANRARLIGLQAIAADRQEQSERAQQLREEQARLELLVAKLDGDDEGHKSDKLGP</sequence>
<keyword evidence="1" id="KW-0175">Coiled coil</keyword>
<gene>
    <name evidence="2" type="ORF">DID88_005887</name>
</gene>
<evidence type="ECO:0000313" key="3">
    <source>
        <dbReference type="Proteomes" id="UP000249056"/>
    </source>
</evidence>
<feature type="coiled-coil region" evidence="1">
    <location>
        <begin position="576"/>
        <end position="610"/>
    </location>
</feature>
<evidence type="ECO:0000256" key="1">
    <source>
        <dbReference type="SAM" id="Coils"/>
    </source>
</evidence>
<protein>
    <submittedName>
        <fullName evidence="2">Uncharacterized protein</fullName>
    </submittedName>
</protein>
<accession>A0A395J163</accession>
<evidence type="ECO:0000313" key="2">
    <source>
        <dbReference type="EMBL" id="RAL66215.1"/>
    </source>
</evidence>
<name>A0A395J163_9HELO</name>
<reference evidence="2 3" key="1">
    <citation type="submission" date="2018-06" db="EMBL/GenBank/DDBJ databases">
        <title>Genome Sequence of the Brown Rot Fungal Pathogen Monilinia fructigena.</title>
        <authorList>
            <person name="Landi L."/>
            <person name="De Miccolis Angelini R.M."/>
            <person name="Pollastro S."/>
            <person name="Abate D."/>
            <person name="Faretra F."/>
            <person name="Romanazzi G."/>
        </authorList>
    </citation>
    <scope>NUCLEOTIDE SEQUENCE [LARGE SCALE GENOMIC DNA]</scope>
    <source>
        <strain evidence="2 3">Mfrg269</strain>
    </source>
</reference>
<dbReference type="OrthoDB" id="5380793at2759"/>
<keyword evidence="3" id="KW-1185">Reference proteome</keyword>
<dbReference type="EMBL" id="QKRW01000007">
    <property type="protein sequence ID" value="RAL66215.1"/>
    <property type="molecule type" value="Genomic_DNA"/>
</dbReference>
<dbReference type="AlphaFoldDB" id="A0A395J163"/>
<dbReference type="Proteomes" id="UP000249056">
    <property type="component" value="Unassembled WGS sequence"/>
</dbReference>
<organism evidence="2 3">
    <name type="scientific">Monilinia fructigena</name>
    <dbReference type="NCBI Taxonomy" id="38457"/>
    <lineage>
        <taxon>Eukaryota</taxon>
        <taxon>Fungi</taxon>
        <taxon>Dikarya</taxon>
        <taxon>Ascomycota</taxon>
        <taxon>Pezizomycotina</taxon>
        <taxon>Leotiomycetes</taxon>
        <taxon>Helotiales</taxon>
        <taxon>Sclerotiniaceae</taxon>
        <taxon>Monilinia</taxon>
    </lineage>
</organism>